<dbReference type="RefSeq" id="WP_196835697.1">
    <property type="nucleotide sequence ID" value="NZ_JADOTZ010000001.1"/>
</dbReference>
<dbReference type="GO" id="GO:0003677">
    <property type="term" value="F:DNA binding"/>
    <property type="evidence" value="ECO:0007669"/>
    <property type="project" value="UniProtKB-KW"/>
</dbReference>
<keyword evidence="4 6" id="KW-0238">DNA-binding</keyword>
<keyword evidence="10" id="KW-1185">Reference proteome</keyword>
<dbReference type="Proteomes" id="UP000625033">
    <property type="component" value="Unassembled WGS sequence"/>
</dbReference>
<feature type="domain" description="RNA polymerase sigma factor 70 region 4 type 2" evidence="8">
    <location>
        <begin position="133"/>
        <end position="181"/>
    </location>
</feature>
<comment type="similarity">
    <text evidence="1 6">Belongs to the sigma-70 factor family. ECF subfamily.</text>
</comment>
<dbReference type="GO" id="GO:0016987">
    <property type="term" value="F:sigma factor activity"/>
    <property type="evidence" value="ECO:0007669"/>
    <property type="project" value="UniProtKB-KW"/>
</dbReference>
<dbReference type="PROSITE" id="PS01063">
    <property type="entry name" value="SIGMA70_ECF"/>
    <property type="match status" value="1"/>
</dbReference>
<dbReference type="SUPFAM" id="SSF88659">
    <property type="entry name" value="Sigma3 and sigma4 domains of RNA polymerase sigma factors"/>
    <property type="match status" value="1"/>
</dbReference>
<evidence type="ECO:0000259" key="8">
    <source>
        <dbReference type="Pfam" id="PF08281"/>
    </source>
</evidence>
<sequence length="192" mass="21500">MKLPGTERTTPERASLDALLARVALGDEDAFEALYDESAGLVFGLIKRVVRDPGLSEEVLQEVFVEVWQHATRYDAQRGSARSWICTVAHRRAVDRVRAAQASTERDLTQGIKEFQESTDDVADIAVLKADMERVLKALETLTQMQRDAIRLAYFGGYTHQEVAKLLQVPMGTVKTRIRDGMIILRDRLGVA</sequence>
<name>A0A931GF81_9MICC</name>
<dbReference type="InterPro" id="IPR007627">
    <property type="entry name" value="RNA_pol_sigma70_r2"/>
</dbReference>
<evidence type="ECO:0000256" key="3">
    <source>
        <dbReference type="ARBA" id="ARBA00023082"/>
    </source>
</evidence>
<dbReference type="Gene3D" id="1.10.10.10">
    <property type="entry name" value="Winged helix-like DNA-binding domain superfamily/Winged helix DNA-binding domain"/>
    <property type="match status" value="1"/>
</dbReference>
<keyword evidence="5 6" id="KW-0804">Transcription</keyword>
<dbReference type="Pfam" id="PF04542">
    <property type="entry name" value="Sigma70_r2"/>
    <property type="match status" value="1"/>
</dbReference>
<proteinExistence type="inferred from homology"/>
<evidence type="ECO:0000256" key="1">
    <source>
        <dbReference type="ARBA" id="ARBA00010641"/>
    </source>
</evidence>
<dbReference type="EMBL" id="JADOTZ010000001">
    <property type="protein sequence ID" value="MBG6084377.1"/>
    <property type="molecule type" value="Genomic_DNA"/>
</dbReference>
<dbReference type="PANTHER" id="PTHR43133:SF66">
    <property type="entry name" value="ECF RNA POLYMERASE SIGMA FACTOR SIGK"/>
    <property type="match status" value="1"/>
</dbReference>
<accession>A0A931GF81</accession>
<dbReference type="InterPro" id="IPR014284">
    <property type="entry name" value="RNA_pol_sigma-70_dom"/>
</dbReference>
<dbReference type="NCBIfam" id="NF007228">
    <property type="entry name" value="PRK09646.1"/>
    <property type="match status" value="1"/>
</dbReference>
<dbReference type="CDD" id="cd06171">
    <property type="entry name" value="Sigma70_r4"/>
    <property type="match status" value="1"/>
</dbReference>
<keyword evidence="3 6" id="KW-0731">Sigma factor</keyword>
<evidence type="ECO:0000256" key="4">
    <source>
        <dbReference type="ARBA" id="ARBA00023125"/>
    </source>
</evidence>
<protein>
    <recommendedName>
        <fullName evidence="6">RNA polymerase sigma factor</fullName>
    </recommendedName>
</protein>
<keyword evidence="2 6" id="KW-0805">Transcription regulation</keyword>
<dbReference type="InterPro" id="IPR039425">
    <property type="entry name" value="RNA_pol_sigma-70-like"/>
</dbReference>
<evidence type="ECO:0000256" key="2">
    <source>
        <dbReference type="ARBA" id="ARBA00023015"/>
    </source>
</evidence>
<dbReference type="Pfam" id="PF08281">
    <property type="entry name" value="Sigma70_r4_2"/>
    <property type="match status" value="1"/>
</dbReference>
<dbReference type="InterPro" id="IPR013325">
    <property type="entry name" value="RNA_pol_sigma_r2"/>
</dbReference>
<dbReference type="Gene3D" id="1.10.1740.10">
    <property type="match status" value="1"/>
</dbReference>
<evidence type="ECO:0000256" key="5">
    <source>
        <dbReference type="ARBA" id="ARBA00023163"/>
    </source>
</evidence>
<dbReference type="NCBIfam" id="TIGR02937">
    <property type="entry name" value="sigma70-ECF"/>
    <property type="match status" value="1"/>
</dbReference>
<dbReference type="AlphaFoldDB" id="A0A931GF81"/>
<organism evidence="9 10">
    <name type="scientific">Zhihengliuella flava</name>
    <dbReference type="NCBI Taxonomy" id="1285193"/>
    <lineage>
        <taxon>Bacteria</taxon>
        <taxon>Bacillati</taxon>
        <taxon>Actinomycetota</taxon>
        <taxon>Actinomycetes</taxon>
        <taxon>Micrococcales</taxon>
        <taxon>Micrococcaceae</taxon>
        <taxon>Zhihengliuella</taxon>
    </lineage>
</organism>
<gene>
    <name evidence="9" type="ORF">IW252_001144</name>
</gene>
<evidence type="ECO:0000259" key="7">
    <source>
        <dbReference type="Pfam" id="PF04542"/>
    </source>
</evidence>
<evidence type="ECO:0000313" key="9">
    <source>
        <dbReference type="EMBL" id="MBG6084377.1"/>
    </source>
</evidence>
<dbReference type="SUPFAM" id="SSF88946">
    <property type="entry name" value="Sigma2 domain of RNA polymerase sigma factors"/>
    <property type="match status" value="1"/>
</dbReference>
<dbReference type="GO" id="GO:0006950">
    <property type="term" value="P:response to stress"/>
    <property type="evidence" value="ECO:0007669"/>
    <property type="project" value="UniProtKB-ARBA"/>
</dbReference>
<dbReference type="InterPro" id="IPR036388">
    <property type="entry name" value="WH-like_DNA-bd_sf"/>
</dbReference>
<dbReference type="GO" id="GO:0006352">
    <property type="term" value="P:DNA-templated transcription initiation"/>
    <property type="evidence" value="ECO:0007669"/>
    <property type="project" value="InterPro"/>
</dbReference>
<dbReference type="InterPro" id="IPR013249">
    <property type="entry name" value="RNA_pol_sigma70_r4_t2"/>
</dbReference>
<dbReference type="InterPro" id="IPR013324">
    <property type="entry name" value="RNA_pol_sigma_r3/r4-like"/>
</dbReference>
<evidence type="ECO:0000313" key="10">
    <source>
        <dbReference type="Proteomes" id="UP000625033"/>
    </source>
</evidence>
<evidence type="ECO:0000256" key="6">
    <source>
        <dbReference type="RuleBase" id="RU000716"/>
    </source>
</evidence>
<dbReference type="PANTHER" id="PTHR43133">
    <property type="entry name" value="RNA POLYMERASE ECF-TYPE SIGMA FACTO"/>
    <property type="match status" value="1"/>
</dbReference>
<feature type="domain" description="RNA polymerase sigma-70 region 2" evidence="7">
    <location>
        <begin position="34"/>
        <end position="101"/>
    </location>
</feature>
<dbReference type="InterPro" id="IPR000838">
    <property type="entry name" value="RNA_pol_sigma70_ECF_CS"/>
</dbReference>
<reference evidence="9" key="1">
    <citation type="submission" date="2020-11" db="EMBL/GenBank/DDBJ databases">
        <title>Sequencing the genomes of 1000 actinobacteria strains.</title>
        <authorList>
            <person name="Klenk H.-P."/>
        </authorList>
    </citation>
    <scope>NUCLEOTIDE SEQUENCE</scope>
    <source>
        <strain evidence="9">DSM 26152</strain>
    </source>
</reference>
<comment type="caution">
    <text evidence="9">The sequence shown here is derived from an EMBL/GenBank/DDBJ whole genome shotgun (WGS) entry which is preliminary data.</text>
</comment>